<dbReference type="Pfam" id="PF12128">
    <property type="entry name" value="DUF3584"/>
    <property type="match status" value="1"/>
</dbReference>
<keyword evidence="1" id="KW-0547">Nucleotide-binding</keyword>
<dbReference type="AlphaFoldDB" id="A0A4P7LF12"/>
<protein>
    <submittedName>
        <fullName evidence="1">ATP-binding protein</fullName>
    </submittedName>
</protein>
<proteinExistence type="predicted"/>
<dbReference type="OrthoDB" id="8564671at2"/>
<organism evidence="1 2">
    <name type="scientific">Cupriavidus oxalaticus</name>
    <dbReference type="NCBI Taxonomy" id="96344"/>
    <lineage>
        <taxon>Bacteria</taxon>
        <taxon>Pseudomonadati</taxon>
        <taxon>Pseudomonadota</taxon>
        <taxon>Betaproteobacteria</taxon>
        <taxon>Burkholderiales</taxon>
        <taxon>Burkholderiaceae</taxon>
        <taxon>Cupriavidus</taxon>
    </lineage>
</organism>
<keyword evidence="1" id="KW-0067">ATP-binding</keyword>
<reference evidence="1 2" key="1">
    <citation type="submission" date="2019-03" db="EMBL/GenBank/DDBJ databases">
        <title>Efficiently degradation of phenoxyalkanoic acid herbicides by Cupriavidus oxalaticus strain X32.</title>
        <authorList>
            <person name="Sheng X."/>
        </authorList>
    </citation>
    <scope>NUCLEOTIDE SEQUENCE [LARGE SCALE GENOMIC DNA]</scope>
    <source>
        <strain evidence="1 2">X32</strain>
    </source>
</reference>
<dbReference type="InterPro" id="IPR021979">
    <property type="entry name" value="DUF3584"/>
</dbReference>
<sequence>MACCSFVSVQERYGYESGAGLDCGHLAPSRYYYAVWPVSICHPGAILRLPRRSHGGGFVDVHIGPIPSSKPQCSNVLPHTRTAHTTRGKVRKRRASSRRLRRYWWPPSWIILNLQANTKQAHKLRQIAREYSFALRAMPNLDRLVGSVVKEHVSFADLIQVAVGMVNEETNANSDSERNKFLLKQTKTEITDWINESWLVSAIRESKRYDLYDAQIGVYGPKLATLTHPHIIRPLALLTELRQGYNQEWMERAPALRPYG</sequence>
<gene>
    <name evidence="1" type="ORF">E0W60_10845</name>
</gene>
<dbReference type="GO" id="GO:0005524">
    <property type="term" value="F:ATP binding"/>
    <property type="evidence" value="ECO:0007669"/>
    <property type="project" value="UniProtKB-KW"/>
</dbReference>
<dbReference type="EMBL" id="CP038635">
    <property type="protein sequence ID" value="QBY51743.1"/>
    <property type="molecule type" value="Genomic_DNA"/>
</dbReference>
<accession>A0A4P7LF12</accession>
<evidence type="ECO:0000313" key="1">
    <source>
        <dbReference type="EMBL" id="QBY51743.1"/>
    </source>
</evidence>
<evidence type="ECO:0000313" key="2">
    <source>
        <dbReference type="Proteomes" id="UP000295294"/>
    </source>
</evidence>
<dbReference type="KEGG" id="cox:E0W60_10845"/>
<name>A0A4P7LF12_9BURK</name>
<dbReference type="Proteomes" id="UP000295294">
    <property type="component" value="Chromosome 2"/>
</dbReference>